<dbReference type="InterPro" id="IPR050319">
    <property type="entry name" value="ABC_transp_ATP-bind"/>
</dbReference>
<sequence length="326" mass="36263">MPEKSPHTPLLKVEELKTWFPIHKGILNRTAGYVKAVDGVSFHVDKGETLGLVGESGCGKTTLGRTLIGLEKYKEGAIHFNGEPLQISKRDKSWRKRMQMIFQDPFASLNPRMTVMDILTEGLVEHKLLNGSSREEAARLLMQEVRMDPDAIYRYPHEFSGGQRQRISVARAISMKPEFIVCDEAVSALDVSVQAQVIHLLMDLRKKFGLSYLFISHDLAVVRHISHRTAVMYLGVIVEIGPTKDVVSNPLHPYTQALVSAAPRPGKKKKQRIVLQGDPPSPANPPKGCRFHTRCPHVMDICGKKDPPAAVQGANTIKCHLYQGPA</sequence>
<evidence type="ECO:0000256" key="4">
    <source>
        <dbReference type="SAM" id="MobiDB-lite"/>
    </source>
</evidence>
<evidence type="ECO:0000259" key="5">
    <source>
        <dbReference type="PROSITE" id="PS50893"/>
    </source>
</evidence>
<evidence type="ECO:0000256" key="1">
    <source>
        <dbReference type="ARBA" id="ARBA00022448"/>
    </source>
</evidence>
<keyword evidence="2" id="KW-0547">Nucleotide-binding</keyword>
<dbReference type="NCBIfam" id="TIGR01727">
    <property type="entry name" value="oligo_HPY"/>
    <property type="match status" value="1"/>
</dbReference>
<dbReference type="GO" id="GO:0005524">
    <property type="term" value="F:ATP binding"/>
    <property type="evidence" value="ECO:0007669"/>
    <property type="project" value="UniProtKB-KW"/>
</dbReference>
<dbReference type="InterPro" id="IPR003439">
    <property type="entry name" value="ABC_transporter-like_ATP-bd"/>
</dbReference>
<organism evidence="6 7">
    <name type="scientific">Desulfatibacillum alkenivorans DSM 16219</name>
    <dbReference type="NCBI Taxonomy" id="1121393"/>
    <lineage>
        <taxon>Bacteria</taxon>
        <taxon>Pseudomonadati</taxon>
        <taxon>Thermodesulfobacteriota</taxon>
        <taxon>Desulfobacteria</taxon>
        <taxon>Desulfobacterales</taxon>
        <taxon>Desulfatibacillaceae</taxon>
        <taxon>Desulfatibacillum</taxon>
    </lineage>
</organism>
<dbReference type="Pfam" id="PF08352">
    <property type="entry name" value="oligo_HPY"/>
    <property type="match status" value="1"/>
</dbReference>
<keyword evidence="3 6" id="KW-0067">ATP-binding</keyword>
<dbReference type="GO" id="GO:0015833">
    <property type="term" value="P:peptide transport"/>
    <property type="evidence" value="ECO:0007669"/>
    <property type="project" value="InterPro"/>
</dbReference>
<evidence type="ECO:0000313" key="6">
    <source>
        <dbReference type="EMBL" id="SHJ23838.1"/>
    </source>
</evidence>
<evidence type="ECO:0000313" key="7">
    <source>
        <dbReference type="Proteomes" id="UP000183994"/>
    </source>
</evidence>
<dbReference type="Pfam" id="PF00005">
    <property type="entry name" value="ABC_tran"/>
    <property type="match status" value="1"/>
</dbReference>
<dbReference type="SMART" id="SM00382">
    <property type="entry name" value="AAA"/>
    <property type="match status" value="1"/>
</dbReference>
<dbReference type="CDD" id="cd03257">
    <property type="entry name" value="ABC_NikE_OppD_transporters"/>
    <property type="match status" value="1"/>
</dbReference>
<dbReference type="AlphaFoldDB" id="A0A1M6HNV0"/>
<evidence type="ECO:0000256" key="2">
    <source>
        <dbReference type="ARBA" id="ARBA00022741"/>
    </source>
</evidence>
<dbReference type="InterPro" id="IPR013563">
    <property type="entry name" value="Oligopep_ABC_C"/>
</dbReference>
<dbReference type="STRING" id="1121393.SAMN02745216_01275"/>
<dbReference type="Proteomes" id="UP000183994">
    <property type="component" value="Unassembled WGS sequence"/>
</dbReference>
<dbReference type="InterPro" id="IPR003593">
    <property type="entry name" value="AAA+_ATPase"/>
</dbReference>
<dbReference type="PROSITE" id="PS50893">
    <property type="entry name" value="ABC_TRANSPORTER_2"/>
    <property type="match status" value="1"/>
</dbReference>
<dbReference type="PANTHER" id="PTHR43776:SF1">
    <property type="entry name" value="OLIGOPEPTIDE ABC TRANSPORTER, ATP-BINDING PROTEIN"/>
    <property type="match status" value="1"/>
</dbReference>
<dbReference type="EMBL" id="FQZU01000005">
    <property type="protein sequence ID" value="SHJ23838.1"/>
    <property type="molecule type" value="Genomic_DNA"/>
</dbReference>
<evidence type="ECO:0000256" key="3">
    <source>
        <dbReference type="ARBA" id="ARBA00022840"/>
    </source>
</evidence>
<keyword evidence="1" id="KW-0813">Transport</keyword>
<reference evidence="7" key="1">
    <citation type="submission" date="2016-11" db="EMBL/GenBank/DDBJ databases">
        <authorList>
            <person name="Varghese N."/>
            <person name="Submissions S."/>
        </authorList>
    </citation>
    <scope>NUCLEOTIDE SEQUENCE [LARGE SCALE GENOMIC DNA]</scope>
    <source>
        <strain evidence="7">DSM 16219</strain>
    </source>
</reference>
<accession>A0A1M6HNV0</accession>
<dbReference type="PROSITE" id="PS00211">
    <property type="entry name" value="ABC_TRANSPORTER_1"/>
    <property type="match status" value="1"/>
</dbReference>
<dbReference type="RefSeq" id="WP_073474114.1">
    <property type="nucleotide sequence ID" value="NZ_FQZU01000005.1"/>
</dbReference>
<feature type="region of interest" description="Disordered" evidence="4">
    <location>
        <begin position="261"/>
        <end position="288"/>
    </location>
</feature>
<dbReference type="Gene3D" id="3.40.50.300">
    <property type="entry name" value="P-loop containing nucleotide triphosphate hydrolases"/>
    <property type="match status" value="1"/>
</dbReference>
<gene>
    <name evidence="6" type="ORF">SAMN02745216_01275</name>
</gene>
<dbReference type="OrthoDB" id="9809450at2"/>
<dbReference type="GO" id="GO:0016887">
    <property type="term" value="F:ATP hydrolysis activity"/>
    <property type="evidence" value="ECO:0007669"/>
    <property type="project" value="InterPro"/>
</dbReference>
<dbReference type="FunFam" id="3.40.50.300:FF:000016">
    <property type="entry name" value="Oligopeptide ABC transporter ATP-binding component"/>
    <property type="match status" value="1"/>
</dbReference>
<dbReference type="GO" id="GO:0055085">
    <property type="term" value="P:transmembrane transport"/>
    <property type="evidence" value="ECO:0007669"/>
    <property type="project" value="UniProtKB-ARBA"/>
</dbReference>
<proteinExistence type="predicted"/>
<dbReference type="InterPro" id="IPR017871">
    <property type="entry name" value="ABC_transporter-like_CS"/>
</dbReference>
<protein>
    <submittedName>
        <fullName evidence="6">Peptide/nickel transport system ATP-binding protein</fullName>
    </submittedName>
</protein>
<dbReference type="PANTHER" id="PTHR43776">
    <property type="entry name" value="TRANSPORT ATP-BINDING PROTEIN"/>
    <property type="match status" value="1"/>
</dbReference>
<feature type="domain" description="ABC transporter" evidence="5">
    <location>
        <begin position="22"/>
        <end position="259"/>
    </location>
</feature>
<dbReference type="SUPFAM" id="SSF52540">
    <property type="entry name" value="P-loop containing nucleoside triphosphate hydrolases"/>
    <property type="match status" value="1"/>
</dbReference>
<name>A0A1M6HNV0_9BACT</name>
<keyword evidence="7" id="KW-1185">Reference proteome</keyword>
<dbReference type="InterPro" id="IPR027417">
    <property type="entry name" value="P-loop_NTPase"/>
</dbReference>